<evidence type="ECO:0000313" key="4">
    <source>
        <dbReference type="Proteomes" id="UP001149719"/>
    </source>
</evidence>
<dbReference type="Proteomes" id="UP001149719">
    <property type="component" value="Unassembled WGS sequence"/>
</dbReference>
<dbReference type="HAMAP" id="MF_01866">
    <property type="entry name" value="UPF0745"/>
    <property type="match status" value="1"/>
</dbReference>
<proteinExistence type="inferred from homology"/>
<accession>A0ABT4JVE0</accession>
<dbReference type="PANTHER" id="PTHR38109:SF1">
    <property type="entry name" value="PROTEIN YCGL"/>
    <property type="match status" value="1"/>
</dbReference>
<dbReference type="PANTHER" id="PTHR38109">
    <property type="entry name" value="PROTEIN YCGL"/>
    <property type="match status" value="1"/>
</dbReference>
<dbReference type="InterPro" id="IPR027354">
    <property type="entry name" value="YcgL_dom"/>
</dbReference>
<evidence type="ECO:0000259" key="2">
    <source>
        <dbReference type="PROSITE" id="PS51648"/>
    </source>
</evidence>
<dbReference type="Gene3D" id="3.10.510.20">
    <property type="entry name" value="YcgL domain"/>
    <property type="match status" value="1"/>
</dbReference>
<dbReference type="PROSITE" id="PS51648">
    <property type="entry name" value="YCGL"/>
    <property type="match status" value="1"/>
</dbReference>
<dbReference type="InterPro" id="IPR038068">
    <property type="entry name" value="YcgL-like_sf"/>
</dbReference>
<evidence type="ECO:0000256" key="1">
    <source>
        <dbReference type="HAMAP-Rule" id="MF_01866"/>
    </source>
</evidence>
<sequence length="96" mass="10757">MEHLIIEIFRSSNNDDMYLYVKKADGLKVVPDALMARFGSGVSVMTMLLKEGQKLARADATTVIQSLKTQGFYLQMPAAKDECFLNLYKTPTEAAY</sequence>
<keyword evidence="4" id="KW-1185">Reference proteome</keyword>
<organism evidence="3 4">
    <name type="scientific">Marinomonas phaeophyticola</name>
    <dbReference type="NCBI Taxonomy" id="3004091"/>
    <lineage>
        <taxon>Bacteria</taxon>
        <taxon>Pseudomonadati</taxon>
        <taxon>Pseudomonadota</taxon>
        <taxon>Gammaproteobacteria</taxon>
        <taxon>Oceanospirillales</taxon>
        <taxon>Oceanospirillaceae</taxon>
        <taxon>Marinomonas</taxon>
    </lineage>
</organism>
<comment type="caution">
    <text evidence="3">The sequence shown here is derived from an EMBL/GenBank/DDBJ whole genome shotgun (WGS) entry which is preliminary data.</text>
</comment>
<protein>
    <recommendedName>
        <fullName evidence="1">YcgL domain-containing protein O1D97_11720</fullName>
    </recommendedName>
</protein>
<gene>
    <name evidence="3" type="ORF">O1D97_11720</name>
</gene>
<dbReference type="RefSeq" id="WP_269125790.1">
    <property type="nucleotide sequence ID" value="NZ_JAPUBN010000017.1"/>
</dbReference>
<dbReference type="SUPFAM" id="SSF160191">
    <property type="entry name" value="YcgL-like"/>
    <property type="match status" value="1"/>
</dbReference>
<evidence type="ECO:0000313" key="3">
    <source>
        <dbReference type="EMBL" id="MCZ2722278.1"/>
    </source>
</evidence>
<name>A0ABT4JVE0_9GAMM</name>
<dbReference type="EMBL" id="JAPUBN010000017">
    <property type="protein sequence ID" value="MCZ2722278.1"/>
    <property type="molecule type" value="Genomic_DNA"/>
</dbReference>
<dbReference type="Pfam" id="PF05166">
    <property type="entry name" value="YcgL"/>
    <property type="match status" value="1"/>
</dbReference>
<reference evidence="3" key="1">
    <citation type="submission" date="2022-12" db="EMBL/GenBank/DDBJ databases">
        <title>Marinomonas 15G1-11 sp. nov, isolated from marine algae.</title>
        <authorList>
            <person name="Butt M."/>
            <person name="Choi D.G."/>
            <person name="Kim J.M."/>
            <person name="Lee J.K."/>
            <person name="Baek J.H."/>
            <person name="Jeon C.O."/>
        </authorList>
    </citation>
    <scope>NUCLEOTIDE SEQUENCE</scope>
    <source>
        <strain evidence="3">15G1-11</strain>
    </source>
</reference>
<feature type="domain" description="YcgL" evidence="2">
    <location>
        <begin position="4"/>
        <end position="89"/>
    </location>
</feature>